<protein>
    <submittedName>
        <fullName evidence="2">Uncharacterized protein</fullName>
    </submittedName>
</protein>
<organism evidence="2 3">
    <name type="scientific">Cinchona calisaya</name>
    <dbReference type="NCBI Taxonomy" id="153742"/>
    <lineage>
        <taxon>Eukaryota</taxon>
        <taxon>Viridiplantae</taxon>
        <taxon>Streptophyta</taxon>
        <taxon>Embryophyta</taxon>
        <taxon>Tracheophyta</taxon>
        <taxon>Spermatophyta</taxon>
        <taxon>Magnoliopsida</taxon>
        <taxon>eudicotyledons</taxon>
        <taxon>Gunneridae</taxon>
        <taxon>Pentapetalae</taxon>
        <taxon>asterids</taxon>
        <taxon>lamiids</taxon>
        <taxon>Gentianales</taxon>
        <taxon>Rubiaceae</taxon>
        <taxon>Cinchonoideae</taxon>
        <taxon>Cinchoneae</taxon>
        <taxon>Cinchona</taxon>
    </lineage>
</organism>
<dbReference type="AlphaFoldDB" id="A0ABD2ZM90"/>
<evidence type="ECO:0000256" key="1">
    <source>
        <dbReference type="SAM" id="Phobius"/>
    </source>
</evidence>
<keyword evidence="1" id="KW-0472">Membrane</keyword>
<dbReference type="Proteomes" id="UP001630127">
    <property type="component" value="Unassembled WGS sequence"/>
</dbReference>
<feature type="non-terminal residue" evidence="2">
    <location>
        <position position="1"/>
    </location>
</feature>
<keyword evidence="1" id="KW-0812">Transmembrane</keyword>
<keyword evidence="3" id="KW-1185">Reference proteome</keyword>
<reference evidence="2 3" key="1">
    <citation type="submission" date="2024-11" db="EMBL/GenBank/DDBJ databases">
        <title>A near-complete genome assembly of Cinchona calisaya.</title>
        <authorList>
            <person name="Lian D.C."/>
            <person name="Zhao X.W."/>
            <person name="Wei L."/>
        </authorList>
    </citation>
    <scope>NUCLEOTIDE SEQUENCE [LARGE SCALE GENOMIC DNA]</scope>
    <source>
        <tissue evidence="2">Nenye</tissue>
    </source>
</reference>
<name>A0ABD2ZM90_9GENT</name>
<dbReference type="EMBL" id="JBJUIK010000008">
    <property type="protein sequence ID" value="KAL3520389.1"/>
    <property type="molecule type" value="Genomic_DNA"/>
</dbReference>
<feature type="transmembrane region" description="Helical" evidence="1">
    <location>
        <begin position="31"/>
        <end position="51"/>
    </location>
</feature>
<proteinExistence type="predicted"/>
<evidence type="ECO:0000313" key="2">
    <source>
        <dbReference type="EMBL" id="KAL3520389.1"/>
    </source>
</evidence>
<comment type="caution">
    <text evidence="2">The sequence shown here is derived from an EMBL/GenBank/DDBJ whole genome shotgun (WGS) entry which is preliminary data.</text>
</comment>
<accession>A0ABD2ZM90</accession>
<evidence type="ECO:0000313" key="3">
    <source>
        <dbReference type="Proteomes" id="UP001630127"/>
    </source>
</evidence>
<sequence>NFGQKDEIVTFSIKQSAACGKDGSSITSFVLVHWFSIYFNFFIGSQYILAFR</sequence>
<keyword evidence="1" id="KW-1133">Transmembrane helix</keyword>
<gene>
    <name evidence="2" type="ORF">ACH5RR_018538</name>
</gene>